<dbReference type="SMART" id="SM00886">
    <property type="entry name" value="Dabb"/>
    <property type="match status" value="1"/>
</dbReference>
<dbReference type="Pfam" id="PF07876">
    <property type="entry name" value="Dabb"/>
    <property type="match status" value="1"/>
</dbReference>
<dbReference type="SUPFAM" id="SSF54909">
    <property type="entry name" value="Dimeric alpha+beta barrel"/>
    <property type="match status" value="1"/>
</dbReference>
<dbReference type="PANTHER" id="PTHR37832">
    <property type="entry name" value="BLL2683 PROTEIN"/>
    <property type="match status" value="1"/>
</dbReference>
<evidence type="ECO:0000259" key="1">
    <source>
        <dbReference type="PROSITE" id="PS51502"/>
    </source>
</evidence>
<gene>
    <name evidence="2" type="ORF">A3K90_04390</name>
</gene>
<dbReference type="AlphaFoldDB" id="A0A165MBX5"/>
<dbReference type="RefSeq" id="WP_303680792.1">
    <property type="nucleotide sequence ID" value="NZ_LVWG01000013.1"/>
</dbReference>
<evidence type="ECO:0000313" key="2">
    <source>
        <dbReference type="EMBL" id="KZK75060.1"/>
    </source>
</evidence>
<accession>A0A165MBX5</accession>
<dbReference type="PROSITE" id="PS51502">
    <property type="entry name" value="S_R_A_B_BARREL"/>
    <property type="match status" value="1"/>
</dbReference>
<evidence type="ECO:0000313" key="3">
    <source>
        <dbReference type="Proteomes" id="UP000076481"/>
    </source>
</evidence>
<name>A0A165MBX5_PELLU</name>
<feature type="domain" description="Stress-response A/B barrel" evidence="1">
    <location>
        <begin position="11"/>
        <end position="107"/>
    </location>
</feature>
<dbReference type="EMBL" id="LVWG01000013">
    <property type="protein sequence ID" value="KZK75060.1"/>
    <property type="molecule type" value="Genomic_DNA"/>
</dbReference>
<protein>
    <submittedName>
        <fullName evidence="2">Stress responsive protein</fullName>
    </submittedName>
</protein>
<comment type="caution">
    <text evidence="2">The sequence shown here is derived from an EMBL/GenBank/DDBJ whole genome shotgun (WGS) entry which is preliminary data.</text>
</comment>
<dbReference type="InterPro" id="IPR013097">
    <property type="entry name" value="Dabb"/>
</dbReference>
<dbReference type="Proteomes" id="UP000076481">
    <property type="component" value="Unassembled WGS sequence"/>
</dbReference>
<reference evidence="2 3" key="1">
    <citation type="submission" date="2016-03" db="EMBL/GenBank/DDBJ databases">
        <title>Speciation and ecological success in dimly lit waters: horizontal gene transfer in a green sulfur bacteria bloom unveiled by metagenomic assembly.</title>
        <authorList>
            <person name="Llorens-Mares T."/>
            <person name="Liu Z."/>
            <person name="Allen L.Z."/>
            <person name="Rusch D.B."/>
            <person name="Craig M.T."/>
            <person name="Dupont C.L."/>
            <person name="Bryant D.A."/>
            <person name="Casamayor E.O."/>
        </authorList>
    </citation>
    <scope>NUCLEOTIDE SEQUENCE [LARGE SCALE GENOMIC DNA]</scope>
    <source>
        <strain evidence="2">CIII</strain>
    </source>
</reference>
<organism evidence="2 3">
    <name type="scientific">Pelodictyon luteolum</name>
    <dbReference type="NCBI Taxonomy" id="1100"/>
    <lineage>
        <taxon>Bacteria</taxon>
        <taxon>Pseudomonadati</taxon>
        <taxon>Chlorobiota</taxon>
        <taxon>Chlorobiia</taxon>
        <taxon>Chlorobiales</taxon>
        <taxon>Chlorobiaceae</taxon>
        <taxon>Chlorobium/Pelodictyon group</taxon>
        <taxon>Pelodictyon</taxon>
    </lineage>
</organism>
<proteinExistence type="predicted"/>
<sequence>MDAWREGRVRVRHVVMWRLRDDAGGVGRKEYAALLAGELEALGGLIPGILSIEAGVDDGCPGEGFDLVLVSDFPDWDALEAYQRHPEHERVRALVAGAAASRAVVDYQLS</sequence>
<dbReference type="PANTHER" id="PTHR37832:SF1">
    <property type="entry name" value="STRESS-RESPONSE A_B BARREL DOMAIN-CONTAINING PROTEIN"/>
    <property type="match status" value="1"/>
</dbReference>
<dbReference type="InterPro" id="IPR011008">
    <property type="entry name" value="Dimeric_a/b-barrel"/>
</dbReference>
<dbReference type="Gene3D" id="3.30.70.100">
    <property type="match status" value="1"/>
</dbReference>